<dbReference type="RefSeq" id="WP_263369677.1">
    <property type="nucleotide sequence ID" value="NZ_JAGSYD010000001.1"/>
</dbReference>
<evidence type="ECO:0000313" key="5">
    <source>
        <dbReference type="Proteomes" id="UP001596391"/>
    </source>
</evidence>
<dbReference type="PANTHER" id="PTHR21043:SF0">
    <property type="entry name" value="MITOCHONDRIAL ASSEMBLY OF RIBOSOMAL LARGE SUBUNIT PROTEIN 1"/>
    <property type="match status" value="1"/>
</dbReference>
<keyword evidence="5" id="KW-1185">Reference proteome</keyword>
<dbReference type="EMBL" id="JBHSWI010000001">
    <property type="protein sequence ID" value="MFC6645973.1"/>
    <property type="molecule type" value="Genomic_DNA"/>
</dbReference>
<feature type="compositionally biased region" description="Basic residues" evidence="3">
    <location>
        <begin position="181"/>
        <end position="194"/>
    </location>
</feature>
<evidence type="ECO:0000313" key="4">
    <source>
        <dbReference type="EMBL" id="MFC6645973.1"/>
    </source>
</evidence>
<gene>
    <name evidence="2 4" type="primary">rsfS</name>
    <name evidence="4" type="ORF">ACFQBQ_10355</name>
</gene>
<comment type="subunit">
    <text evidence="2">Interacts with ribosomal protein uL14 (rplN).</text>
</comment>
<feature type="compositionally biased region" description="Low complexity" evidence="3">
    <location>
        <begin position="161"/>
        <end position="171"/>
    </location>
</feature>
<feature type="region of interest" description="Disordered" evidence="3">
    <location>
        <begin position="161"/>
        <end position="194"/>
    </location>
</feature>
<comment type="function">
    <text evidence="2">Functions as a ribosomal silencing factor. Interacts with ribosomal protein uL14 (rplN), blocking formation of intersubunit bridge B8. Prevents association of the 30S and 50S ribosomal subunits and the formation of functional ribosomes, thus repressing translation.</text>
</comment>
<dbReference type="HAMAP" id="MF_01477">
    <property type="entry name" value="Iojap_RsfS"/>
    <property type="match status" value="1"/>
</dbReference>
<comment type="subcellular location">
    <subcellularLocation>
        <location evidence="2">Cytoplasm</location>
    </subcellularLocation>
</comment>
<organism evidence="4 5">
    <name type="scientific">Granulicella cerasi</name>
    <dbReference type="NCBI Taxonomy" id="741063"/>
    <lineage>
        <taxon>Bacteria</taxon>
        <taxon>Pseudomonadati</taxon>
        <taxon>Acidobacteriota</taxon>
        <taxon>Terriglobia</taxon>
        <taxon>Terriglobales</taxon>
        <taxon>Acidobacteriaceae</taxon>
        <taxon>Granulicella</taxon>
    </lineage>
</organism>
<dbReference type="Proteomes" id="UP001596391">
    <property type="component" value="Unassembled WGS sequence"/>
</dbReference>
<comment type="caution">
    <text evidence="4">The sequence shown here is derived from an EMBL/GenBank/DDBJ whole genome shotgun (WGS) entry which is preliminary data.</text>
</comment>
<dbReference type="PANTHER" id="PTHR21043">
    <property type="entry name" value="IOJAP SUPERFAMILY ORTHOLOG"/>
    <property type="match status" value="1"/>
</dbReference>
<accession>A0ABW1ZAU4</accession>
<keyword evidence="2" id="KW-0678">Repressor</keyword>
<protein>
    <recommendedName>
        <fullName evidence="2">Ribosomal silencing factor RsfS</fullName>
    </recommendedName>
</protein>
<keyword evidence="2" id="KW-0810">Translation regulation</keyword>
<evidence type="ECO:0000256" key="1">
    <source>
        <dbReference type="ARBA" id="ARBA00010574"/>
    </source>
</evidence>
<dbReference type="SUPFAM" id="SSF81301">
    <property type="entry name" value="Nucleotidyltransferase"/>
    <property type="match status" value="1"/>
</dbReference>
<dbReference type="InterPro" id="IPR043519">
    <property type="entry name" value="NT_sf"/>
</dbReference>
<dbReference type="InterPro" id="IPR004394">
    <property type="entry name" value="Iojap/RsfS/C7orf30"/>
</dbReference>
<evidence type="ECO:0000256" key="3">
    <source>
        <dbReference type="SAM" id="MobiDB-lite"/>
    </source>
</evidence>
<name>A0ABW1ZAU4_9BACT</name>
<sequence length="194" mass="21014">MASSETNEMLAVAAAACEDKKAEDIRILALDPSESGLTDYFLICNGTNERQNVAIADEIELQLKKKFGAYANSVEGRRQAEWILLDYVDFIVHIFSPEKRAFYGLERLRKTATTLSLDDLNAELKKQITATRKAAPVKSAATPMKSAAAPAKKAATKTVAKTTVAKKSTKSPAEKAVVKKPVAKKAAVKSARKS</sequence>
<reference evidence="5" key="1">
    <citation type="journal article" date="2019" name="Int. J. Syst. Evol. Microbiol.">
        <title>The Global Catalogue of Microorganisms (GCM) 10K type strain sequencing project: providing services to taxonomists for standard genome sequencing and annotation.</title>
        <authorList>
            <consortium name="The Broad Institute Genomics Platform"/>
            <consortium name="The Broad Institute Genome Sequencing Center for Infectious Disease"/>
            <person name="Wu L."/>
            <person name="Ma J."/>
        </authorList>
    </citation>
    <scope>NUCLEOTIDE SEQUENCE [LARGE SCALE GENOMIC DNA]</scope>
    <source>
        <strain evidence="5">CGMCC 1.16026</strain>
    </source>
</reference>
<dbReference type="Pfam" id="PF02410">
    <property type="entry name" value="RsfS"/>
    <property type="match status" value="1"/>
</dbReference>
<evidence type="ECO:0000256" key="2">
    <source>
        <dbReference type="HAMAP-Rule" id="MF_01477"/>
    </source>
</evidence>
<keyword evidence="2" id="KW-0963">Cytoplasm</keyword>
<comment type="similarity">
    <text evidence="1 2">Belongs to the Iojap/RsfS family.</text>
</comment>
<dbReference type="Gene3D" id="3.30.460.10">
    <property type="entry name" value="Beta Polymerase, domain 2"/>
    <property type="match status" value="1"/>
</dbReference>
<proteinExistence type="inferred from homology"/>
<dbReference type="NCBIfam" id="TIGR00090">
    <property type="entry name" value="rsfS_iojap_ybeB"/>
    <property type="match status" value="1"/>
</dbReference>